<evidence type="ECO:0000313" key="2">
    <source>
        <dbReference type="Proteomes" id="UP000189677"/>
    </source>
</evidence>
<keyword evidence="2" id="KW-1185">Reference proteome</keyword>
<dbReference type="KEGG" id="snw:BBN63_00450"/>
<organism evidence="1 2">
    <name type="scientific">Streptomyces niveus</name>
    <name type="common">Streptomyces spheroides</name>
    <dbReference type="NCBI Taxonomy" id="193462"/>
    <lineage>
        <taxon>Bacteria</taxon>
        <taxon>Bacillati</taxon>
        <taxon>Actinomycetota</taxon>
        <taxon>Actinomycetes</taxon>
        <taxon>Kitasatosporales</taxon>
        <taxon>Streptomycetaceae</taxon>
        <taxon>Streptomyces</taxon>
    </lineage>
</organism>
<dbReference type="AlphaFoldDB" id="A0A1U9QLU6"/>
<proteinExistence type="predicted"/>
<protein>
    <submittedName>
        <fullName evidence="1">Uncharacterized protein</fullName>
    </submittedName>
</protein>
<dbReference type="RefSeq" id="WP_078073435.1">
    <property type="nucleotide sequence ID" value="NZ_CP018047.1"/>
</dbReference>
<gene>
    <name evidence="1" type="ORF">BBN63_00450</name>
</gene>
<sequence length="186" mass="20814">MLVELLAGAAFGFLGGLMTAWRIAAKGAVLAWLEDLRDVVQVRKTDRRKKQAIRHAKLDQQVAADVTAKEAERKRVRRAHAELKMALPVANEALRSHTSQSFLDTLAYASRTFPTLTDRSEVDTERAKLVRYLAAIDQLSSQVETLSGLGVDITRRFSDWSEVSYLDLKVLTAKIDKATKEYALKL</sequence>
<evidence type="ECO:0000313" key="1">
    <source>
        <dbReference type="EMBL" id="AQU64963.1"/>
    </source>
</evidence>
<dbReference type="Proteomes" id="UP000189677">
    <property type="component" value="Chromosome"/>
</dbReference>
<reference evidence="1 2" key="1">
    <citation type="submission" date="2016-11" db="EMBL/GenBank/DDBJ databases">
        <title>Complete genome sequence of Streptomyces niveus SCSIO 3406.</title>
        <authorList>
            <person name="Zhu Q."/>
            <person name="Cheng W."/>
            <person name="Song Y."/>
            <person name="Li Q."/>
            <person name="Ju J."/>
        </authorList>
    </citation>
    <scope>NUCLEOTIDE SEQUENCE [LARGE SCALE GENOMIC DNA]</scope>
    <source>
        <strain evidence="1 2">SCSIO 3406</strain>
    </source>
</reference>
<dbReference type="EMBL" id="CP018047">
    <property type="protein sequence ID" value="AQU64963.1"/>
    <property type="molecule type" value="Genomic_DNA"/>
</dbReference>
<accession>A0A1U9QLU6</accession>
<name>A0A1U9QLU6_STRNV</name>